<dbReference type="GO" id="GO:0005789">
    <property type="term" value="C:endoplasmic reticulum membrane"/>
    <property type="evidence" value="ECO:0007669"/>
    <property type="project" value="UniProtKB-SubCell"/>
</dbReference>
<dbReference type="AlphaFoldDB" id="S8FJD1"/>
<organism evidence="7 8">
    <name type="scientific">Fomitopsis schrenkii</name>
    <name type="common">Brown rot fungus</name>
    <dbReference type="NCBI Taxonomy" id="2126942"/>
    <lineage>
        <taxon>Eukaryota</taxon>
        <taxon>Fungi</taxon>
        <taxon>Dikarya</taxon>
        <taxon>Basidiomycota</taxon>
        <taxon>Agaricomycotina</taxon>
        <taxon>Agaricomycetes</taxon>
        <taxon>Polyporales</taxon>
        <taxon>Fomitopsis</taxon>
    </lineage>
</organism>
<keyword evidence="8" id="KW-1185">Reference proteome</keyword>
<gene>
    <name evidence="7" type="ORF">FOMPIDRAFT_1105858</name>
</gene>
<name>S8FJD1_FOMSC</name>
<keyword evidence="5 6" id="KW-0472">Membrane</keyword>
<evidence type="ECO:0000256" key="5">
    <source>
        <dbReference type="ARBA" id="ARBA00023136"/>
    </source>
</evidence>
<dbReference type="Proteomes" id="UP000015241">
    <property type="component" value="Unassembled WGS sequence"/>
</dbReference>
<evidence type="ECO:0000256" key="2">
    <source>
        <dbReference type="ARBA" id="ARBA00022692"/>
    </source>
</evidence>
<dbReference type="STRING" id="743788.S8FJD1"/>
<accession>S8FJD1</accession>
<evidence type="ECO:0000256" key="1">
    <source>
        <dbReference type="ARBA" id="ARBA00004477"/>
    </source>
</evidence>
<evidence type="ECO:0000256" key="3">
    <source>
        <dbReference type="ARBA" id="ARBA00022824"/>
    </source>
</evidence>
<reference evidence="7 8" key="1">
    <citation type="journal article" date="2012" name="Science">
        <title>The Paleozoic origin of enzymatic lignin decomposition reconstructed from 31 fungal genomes.</title>
        <authorList>
            <person name="Floudas D."/>
            <person name="Binder M."/>
            <person name="Riley R."/>
            <person name="Barry K."/>
            <person name="Blanchette R.A."/>
            <person name="Henrissat B."/>
            <person name="Martinez A.T."/>
            <person name="Otillar R."/>
            <person name="Spatafora J.W."/>
            <person name="Yadav J.S."/>
            <person name="Aerts A."/>
            <person name="Benoit I."/>
            <person name="Boyd A."/>
            <person name="Carlson A."/>
            <person name="Copeland A."/>
            <person name="Coutinho P.M."/>
            <person name="de Vries R.P."/>
            <person name="Ferreira P."/>
            <person name="Findley K."/>
            <person name="Foster B."/>
            <person name="Gaskell J."/>
            <person name="Glotzer D."/>
            <person name="Gorecki P."/>
            <person name="Heitman J."/>
            <person name="Hesse C."/>
            <person name="Hori C."/>
            <person name="Igarashi K."/>
            <person name="Jurgens J.A."/>
            <person name="Kallen N."/>
            <person name="Kersten P."/>
            <person name="Kohler A."/>
            <person name="Kuees U."/>
            <person name="Kumar T.K.A."/>
            <person name="Kuo A."/>
            <person name="LaButti K."/>
            <person name="Larrondo L.F."/>
            <person name="Lindquist E."/>
            <person name="Ling A."/>
            <person name="Lombard V."/>
            <person name="Lucas S."/>
            <person name="Lundell T."/>
            <person name="Martin R."/>
            <person name="McLaughlin D.J."/>
            <person name="Morgenstern I."/>
            <person name="Morin E."/>
            <person name="Murat C."/>
            <person name="Nagy L.G."/>
            <person name="Nolan M."/>
            <person name="Ohm R.A."/>
            <person name="Patyshakuliyeva A."/>
            <person name="Rokas A."/>
            <person name="Ruiz-Duenas F.J."/>
            <person name="Sabat G."/>
            <person name="Salamov A."/>
            <person name="Samejima M."/>
            <person name="Schmutz J."/>
            <person name="Slot J.C."/>
            <person name="St John F."/>
            <person name="Stenlid J."/>
            <person name="Sun H."/>
            <person name="Sun S."/>
            <person name="Syed K."/>
            <person name="Tsang A."/>
            <person name="Wiebenga A."/>
            <person name="Young D."/>
            <person name="Pisabarro A."/>
            <person name="Eastwood D.C."/>
            <person name="Martin F."/>
            <person name="Cullen D."/>
            <person name="Grigoriev I.V."/>
            <person name="Hibbett D.S."/>
        </authorList>
    </citation>
    <scope>NUCLEOTIDE SEQUENCE</scope>
    <source>
        <strain evidence="8">FP-58527</strain>
    </source>
</reference>
<protein>
    <submittedName>
        <fullName evidence="7">Uncharacterized protein</fullName>
    </submittedName>
</protein>
<evidence type="ECO:0000313" key="7">
    <source>
        <dbReference type="EMBL" id="EPS98474.1"/>
    </source>
</evidence>
<sequence length="96" mass="11732">MSYGEWKRETSAWDILFRLHLPYRAPRSKFAAFLWRRRLWVEATFALSMMEPWEKVVVACVFWLLMALFLTGVYLYFPHHVRYVCSRARYYLSGRE</sequence>
<keyword evidence="3" id="KW-0256">Endoplasmic reticulum</keyword>
<dbReference type="EMBL" id="KE504165">
    <property type="protein sequence ID" value="EPS98474.1"/>
    <property type="molecule type" value="Genomic_DNA"/>
</dbReference>
<feature type="transmembrane region" description="Helical" evidence="6">
    <location>
        <begin position="56"/>
        <end position="77"/>
    </location>
</feature>
<proteinExistence type="predicted"/>
<dbReference type="Pfam" id="PF11779">
    <property type="entry name" value="SPT_ssu-like"/>
    <property type="match status" value="1"/>
</dbReference>
<dbReference type="HOGENOM" id="CLU_122021_2_0_1"/>
<evidence type="ECO:0000256" key="4">
    <source>
        <dbReference type="ARBA" id="ARBA00022989"/>
    </source>
</evidence>
<comment type="subcellular location">
    <subcellularLocation>
        <location evidence="1">Endoplasmic reticulum membrane</location>
        <topology evidence="1">Multi-pass membrane protein</topology>
    </subcellularLocation>
</comment>
<evidence type="ECO:0000256" key="6">
    <source>
        <dbReference type="SAM" id="Phobius"/>
    </source>
</evidence>
<dbReference type="eggNOG" id="ENOG502SGA0">
    <property type="taxonomic scope" value="Eukaryota"/>
</dbReference>
<dbReference type="InterPro" id="IPR024512">
    <property type="entry name" value="Ser_palmitoyltrfase_ssu-like"/>
</dbReference>
<evidence type="ECO:0000313" key="8">
    <source>
        <dbReference type="Proteomes" id="UP000015241"/>
    </source>
</evidence>
<keyword evidence="4 6" id="KW-1133">Transmembrane helix</keyword>
<feature type="non-terminal residue" evidence="7">
    <location>
        <position position="96"/>
    </location>
</feature>
<keyword evidence="2 6" id="KW-0812">Transmembrane</keyword>
<dbReference type="InParanoid" id="S8FJD1"/>
<dbReference type="OrthoDB" id="202672at2759"/>